<name>A0ABY8FRW0_9SPHN</name>
<dbReference type="Proteomes" id="UP001215827">
    <property type="component" value="Chromosome"/>
</dbReference>
<dbReference type="InterPro" id="IPR016181">
    <property type="entry name" value="Acyl_CoA_acyltransferase"/>
</dbReference>
<proteinExistence type="predicted"/>
<dbReference type="InterPro" id="IPR051531">
    <property type="entry name" value="N-acetyltransferase"/>
</dbReference>
<dbReference type="Pfam" id="PF13302">
    <property type="entry name" value="Acetyltransf_3"/>
    <property type="match status" value="1"/>
</dbReference>
<reference evidence="2 3" key="1">
    <citation type="submission" date="2023-03" db="EMBL/GenBank/DDBJ databases">
        <title>Altererythrobacter sp. CAU 1644 isolated from sand.</title>
        <authorList>
            <person name="Kim W."/>
        </authorList>
    </citation>
    <scope>NUCLEOTIDE SEQUENCE [LARGE SCALE GENOMIC DNA]</scope>
    <source>
        <strain evidence="2 3">CAU 1644</strain>
    </source>
</reference>
<protein>
    <submittedName>
        <fullName evidence="2">GNAT family N-acetyltransferase</fullName>
    </submittedName>
</protein>
<keyword evidence="3" id="KW-1185">Reference proteome</keyword>
<dbReference type="EMBL" id="CP121106">
    <property type="protein sequence ID" value="WFL77754.1"/>
    <property type="molecule type" value="Genomic_DNA"/>
</dbReference>
<dbReference type="SUPFAM" id="SSF55729">
    <property type="entry name" value="Acyl-CoA N-acyltransferases (Nat)"/>
    <property type="match status" value="1"/>
</dbReference>
<dbReference type="PROSITE" id="PS51186">
    <property type="entry name" value="GNAT"/>
    <property type="match status" value="1"/>
</dbReference>
<dbReference type="RefSeq" id="WP_278016446.1">
    <property type="nucleotide sequence ID" value="NZ_CP121106.1"/>
</dbReference>
<gene>
    <name evidence="2" type="ORF">P7228_01410</name>
</gene>
<feature type="domain" description="N-acetyltransferase" evidence="1">
    <location>
        <begin position="11"/>
        <end position="175"/>
    </location>
</feature>
<evidence type="ECO:0000313" key="3">
    <source>
        <dbReference type="Proteomes" id="UP001215827"/>
    </source>
</evidence>
<dbReference type="Gene3D" id="3.40.630.30">
    <property type="match status" value="1"/>
</dbReference>
<organism evidence="2 3">
    <name type="scientific">Altererythrobacter arenosus</name>
    <dbReference type="NCBI Taxonomy" id="3032592"/>
    <lineage>
        <taxon>Bacteria</taxon>
        <taxon>Pseudomonadati</taxon>
        <taxon>Pseudomonadota</taxon>
        <taxon>Alphaproteobacteria</taxon>
        <taxon>Sphingomonadales</taxon>
        <taxon>Erythrobacteraceae</taxon>
        <taxon>Altererythrobacter</taxon>
    </lineage>
</organism>
<dbReference type="PANTHER" id="PTHR43792">
    <property type="entry name" value="GNAT FAMILY, PUTATIVE (AFU_ORTHOLOGUE AFUA_3G00765)-RELATED-RELATED"/>
    <property type="match status" value="1"/>
</dbReference>
<evidence type="ECO:0000313" key="2">
    <source>
        <dbReference type="EMBL" id="WFL77754.1"/>
    </source>
</evidence>
<dbReference type="InterPro" id="IPR000182">
    <property type="entry name" value="GNAT_dom"/>
</dbReference>
<accession>A0ABY8FRW0</accession>
<dbReference type="PANTHER" id="PTHR43792:SF1">
    <property type="entry name" value="N-ACETYLTRANSFERASE DOMAIN-CONTAINING PROTEIN"/>
    <property type="match status" value="1"/>
</dbReference>
<sequence length="175" mass="19652">MTQHYLETERLILRRWRSEDVAPFAAICADPDVMEFIGDGSTRTAGETVSLVAKLERFWEARNYGLFAIELRETNEFLGFAGLSDPDFMPELLPSVEIGWRLGKAHWGKGYATEAATAALAFAIESPDIEEIVSICQVGNGASTSIMKKIGLEFDRRSLDPTCDREVFVYRLPRK</sequence>
<evidence type="ECO:0000259" key="1">
    <source>
        <dbReference type="PROSITE" id="PS51186"/>
    </source>
</evidence>